<evidence type="ECO:0000313" key="2">
    <source>
        <dbReference type="EMBL" id="CAD1830078.1"/>
    </source>
</evidence>
<dbReference type="InterPro" id="IPR049163">
    <property type="entry name" value="Pif1-like_2B_dom"/>
</dbReference>
<dbReference type="SUPFAM" id="SSF52540">
    <property type="entry name" value="P-loop containing nucleoside triphosphate hydrolases"/>
    <property type="match status" value="1"/>
</dbReference>
<reference evidence="2" key="1">
    <citation type="submission" date="2020-07" db="EMBL/GenBank/DDBJ databases">
        <authorList>
            <person name="Lin J."/>
        </authorList>
    </citation>
    <scope>NUCLEOTIDE SEQUENCE</scope>
</reference>
<dbReference type="GO" id="GO:0005657">
    <property type="term" value="C:replication fork"/>
    <property type="evidence" value="ECO:0007669"/>
    <property type="project" value="TreeGrafter"/>
</dbReference>
<feature type="domain" description="DNA helicase Pif1-like 2B" evidence="1">
    <location>
        <begin position="107"/>
        <end position="153"/>
    </location>
</feature>
<dbReference type="AlphaFoldDB" id="A0A6V7PHH4"/>
<name>A0A6V7PHH4_ANACO</name>
<evidence type="ECO:0000259" key="1">
    <source>
        <dbReference type="Pfam" id="PF21530"/>
    </source>
</evidence>
<gene>
    <name evidence="2" type="ORF">CB5_LOCUS13289</name>
</gene>
<dbReference type="PANTHER" id="PTHR23274">
    <property type="entry name" value="DNA HELICASE-RELATED"/>
    <property type="match status" value="1"/>
</dbReference>
<sequence>MRKKLTWIKIPDDLLIKSSGDSIKDIASTIYDNLQQNYNDPTYLRDWAIITPMNEIADDRARGVTADEINTYVLSLLQNEERVYLSSDSICRSSTNVEEIDALYPVDLLNSSKFNGIPHHELKLKIGAPIMLLRNINQTLGLCNGTRLIVTQLASRVIKAEIFTGSHAGKKVYIPRIIMHTTKTKWPFTLKRKQFPIRLCYAMTIKKSQGQTLQKVGLYLPKSVFSHGQLYVGVSRVTFGKGL</sequence>
<dbReference type="Pfam" id="PF21530">
    <property type="entry name" value="Pif1_2B_dom"/>
    <property type="match status" value="1"/>
</dbReference>
<dbReference type="InterPro" id="IPR027417">
    <property type="entry name" value="P-loop_NTPase"/>
</dbReference>
<dbReference type="EMBL" id="LR862148">
    <property type="protein sequence ID" value="CAD1830078.1"/>
    <property type="molecule type" value="Genomic_DNA"/>
</dbReference>
<dbReference type="GO" id="GO:0006260">
    <property type="term" value="P:DNA replication"/>
    <property type="evidence" value="ECO:0007669"/>
    <property type="project" value="TreeGrafter"/>
</dbReference>
<dbReference type="Gene3D" id="3.40.50.300">
    <property type="entry name" value="P-loop containing nucleotide triphosphate hydrolases"/>
    <property type="match status" value="1"/>
</dbReference>
<dbReference type="PANTHER" id="PTHR23274:SF53">
    <property type="entry name" value="ATP-DEPENDENT DNA HELICASE"/>
    <property type="match status" value="1"/>
</dbReference>
<proteinExistence type="predicted"/>
<dbReference type="CDD" id="cd18809">
    <property type="entry name" value="SF1_C_RecD"/>
    <property type="match status" value="1"/>
</dbReference>
<accession>A0A6V7PHH4</accession>
<protein>
    <recommendedName>
        <fullName evidence="1">DNA helicase Pif1-like 2B domain-containing protein</fullName>
    </recommendedName>
</protein>
<organism evidence="2">
    <name type="scientific">Ananas comosus var. bracteatus</name>
    <name type="common">red pineapple</name>
    <dbReference type="NCBI Taxonomy" id="296719"/>
    <lineage>
        <taxon>Eukaryota</taxon>
        <taxon>Viridiplantae</taxon>
        <taxon>Streptophyta</taxon>
        <taxon>Embryophyta</taxon>
        <taxon>Tracheophyta</taxon>
        <taxon>Spermatophyta</taxon>
        <taxon>Magnoliopsida</taxon>
        <taxon>Liliopsida</taxon>
        <taxon>Poales</taxon>
        <taxon>Bromeliaceae</taxon>
        <taxon>Bromelioideae</taxon>
        <taxon>Ananas</taxon>
    </lineage>
</organism>